<dbReference type="AlphaFoldDB" id="A0A7C4VZY4"/>
<comment type="caution">
    <text evidence="2">The sequence shown here is derived from an EMBL/GenBank/DDBJ whole genome shotgun (WGS) entry which is preliminary data.</text>
</comment>
<dbReference type="InterPro" id="IPR043519">
    <property type="entry name" value="NT_sf"/>
</dbReference>
<feature type="domain" description="Polymerase nucleotidyl transferase" evidence="1">
    <location>
        <begin position="44"/>
        <end position="86"/>
    </location>
</feature>
<sequence length="124" mass="13612">MVYQPTTTPQPIAKPPSAVQRRSCGSVRISFLDRGRAIAELRDAAQRLVAKDGRVLAVGLFGSLARGQALPSSDADVLIVLSTHPQPRWFDRIAEYAEAFNATSLPVEPFTYTQDELERTKGTK</sequence>
<evidence type="ECO:0000259" key="1">
    <source>
        <dbReference type="Pfam" id="PF01909"/>
    </source>
</evidence>
<dbReference type="InterPro" id="IPR002934">
    <property type="entry name" value="Polymerase_NTP_transf_dom"/>
</dbReference>
<dbReference type="CDD" id="cd05403">
    <property type="entry name" value="NT_KNTase_like"/>
    <property type="match status" value="1"/>
</dbReference>
<keyword evidence="2" id="KW-0808">Transferase</keyword>
<dbReference type="PANTHER" id="PTHR43449:SF3">
    <property type="entry name" value="POLYMERASE NUCLEOTIDYL TRANSFERASE DOMAIN-CONTAINING PROTEIN"/>
    <property type="match status" value="1"/>
</dbReference>
<dbReference type="Gene3D" id="3.30.460.10">
    <property type="entry name" value="Beta Polymerase, domain 2"/>
    <property type="match status" value="1"/>
</dbReference>
<dbReference type="GO" id="GO:0016779">
    <property type="term" value="F:nucleotidyltransferase activity"/>
    <property type="evidence" value="ECO:0007669"/>
    <property type="project" value="InterPro"/>
</dbReference>
<reference evidence="2" key="1">
    <citation type="journal article" date="2020" name="mSystems">
        <title>Genome- and Community-Level Interaction Insights into Carbon Utilization and Element Cycling Functions of Hydrothermarchaeota in Hydrothermal Sediment.</title>
        <authorList>
            <person name="Zhou Z."/>
            <person name="Liu Y."/>
            <person name="Xu W."/>
            <person name="Pan J."/>
            <person name="Luo Z.H."/>
            <person name="Li M."/>
        </authorList>
    </citation>
    <scope>NUCLEOTIDE SEQUENCE [LARGE SCALE GENOMIC DNA]</scope>
    <source>
        <strain evidence="2">SpSt-477</strain>
    </source>
</reference>
<dbReference type="SUPFAM" id="SSF81301">
    <property type="entry name" value="Nucleotidyltransferase"/>
    <property type="match status" value="1"/>
</dbReference>
<protein>
    <submittedName>
        <fullName evidence="2">Nucleotidyltransferase domain-containing protein</fullName>
    </submittedName>
</protein>
<accession>A0A7C4VZY4</accession>
<dbReference type="PANTHER" id="PTHR43449">
    <property type="entry name" value="NUCLEOTIDYLTRANSFERASE"/>
    <property type="match status" value="1"/>
</dbReference>
<dbReference type="Pfam" id="PF01909">
    <property type="entry name" value="NTP_transf_2"/>
    <property type="match status" value="1"/>
</dbReference>
<gene>
    <name evidence="2" type="ORF">ENS29_12265</name>
</gene>
<dbReference type="EMBL" id="DSUH01000282">
    <property type="protein sequence ID" value="HGU33615.1"/>
    <property type="molecule type" value="Genomic_DNA"/>
</dbReference>
<proteinExistence type="predicted"/>
<name>A0A7C4VZY4_9BACT</name>
<organism evidence="2">
    <name type="scientific">Desulfatirhabdium butyrativorans</name>
    <dbReference type="NCBI Taxonomy" id="340467"/>
    <lineage>
        <taxon>Bacteria</taxon>
        <taxon>Pseudomonadati</taxon>
        <taxon>Thermodesulfobacteriota</taxon>
        <taxon>Desulfobacteria</taxon>
        <taxon>Desulfobacterales</taxon>
        <taxon>Desulfatirhabdiaceae</taxon>
        <taxon>Desulfatirhabdium</taxon>
    </lineage>
</organism>
<evidence type="ECO:0000313" key="2">
    <source>
        <dbReference type="EMBL" id="HGU33615.1"/>
    </source>
</evidence>